<proteinExistence type="inferred from homology"/>
<comment type="caution">
    <text evidence="6">The sequence shown here is derived from an EMBL/GenBank/DDBJ whole genome shotgun (WGS) entry which is preliminary data.</text>
</comment>
<dbReference type="InterPro" id="IPR016024">
    <property type="entry name" value="ARM-type_fold"/>
</dbReference>
<evidence type="ECO:0000259" key="4">
    <source>
        <dbReference type="Pfam" id="PF25150"/>
    </source>
</evidence>
<dbReference type="PANTHER" id="PTHR14387:SF0">
    <property type="entry name" value="DUF2428 DOMAIN-CONTAINING PROTEIN"/>
    <property type="match status" value="1"/>
</dbReference>
<evidence type="ECO:0000259" key="3">
    <source>
        <dbReference type="Pfam" id="PF10350"/>
    </source>
</evidence>
<dbReference type="PANTHER" id="PTHR14387">
    <property type="entry name" value="THADA/DEATH RECEPTOR INTERACTING PROTEIN"/>
    <property type="match status" value="1"/>
</dbReference>
<accession>A0ABR2JAM5</accession>
<dbReference type="EMBL" id="JAPCWZ010000003">
    <property type="protein sequence ID" value="KAK8874638.1"/>
    <property type="molecule type" value="Genomic_DNA"/>
</dbReference>
<comment type="similarity">
    <text evidence="1">Belongs to the THADA family.</text>
</comment>
<dbReference type="Pfam" id="PF26523">
    <property type="entry name" value="Trm732_C"/>
    <property type="match status" value="1"/>
</dbReference>
<dbReference type="InterPro" id="IPR056843">
    <property type="entry name" value="THADA-like_TPR"/>
</dbReference>
<protein>
    <submittedName>
        <fullName evidence="6">Death-receptor fusion protein-domain-containing protein</fullName>
    </submittedName>
</protein>
<dbReference type="InterPro" id="IPR056842">
    <property type="entry name" value="THADA-like_TPR_C"/>
</dbReference>
<evidence type="ECO:0000256" key="2">
    <source>
        <dbReference type="ARBA" id="ARBA00022694"/>
    </source>
</evidence>
<dbReference type="SUPFAM" id="SSF48371">
    <property type="entry name" value="ARM repeat"/>
    <property type="match status" value="2"/>
</dbReference>
<dbReference type="InterPro" id="IPR019442">
    <property type="entry name" value="THADA/TRM732_DUF2428"/>
</dbReference>
<name>A0ABR2JAM5_9PEZI</name>
<sequence>MANMNMAVNEQTAKCFPDLGQPSFNPKHAVTFIEGQNLDVHAALAHDVFRGLLDIASKPKQSSGNACAKLCGFVEQCSKSSSSELSQFAFAEKTSIDLFDFFIEWNEQDQHRAMRVVLDVLNVAITKNPDPARGGAIKSRILTDTIEMMTLQSTRPAVKSAMTALDHFLNKKLLYLPAVLEIYQDVHRSDLSSTVSWETFVAKIFEWMELQYVWPIAGKLLVTIFTCPWDEEGGLRFHPDAWHRFLRLGLATNVEYLEVVKLYVLMPIFKQDHDQAMKYLDLLFSLQSLTSEDHNDLGLDSILWLAALEAGKKVGAVGEPSDDSDSQLAASVLEDILCHSSHEARSSAVSILIASPSTSRPYAVSSLNLLRKHLPAFHADTDAKFRYDVLGHSRNMIKRIMGAIASLQKEEARVMKKASKKGMSADEIAALTKEHIDFVNWYIEFLKDELVPTASYQRHITSLKAMEFVLNSGVLQGDLPKGGQTDSAFPLLDTTWLRVVLDLVMDPFDDVRETAASLVATLSLISQSSPSDTPVLGLPQSFTAELDEFCRRANALASRTSRADHSDGVARLYKLSCQWATTVQDKLLIPTQVIDDLESRLSSAEKDLAAAVLETPVHGGFAALRYIWEALSKNKYMQKELEDLETLQTRCFKCCDRVWQLVRHVLCDDSPEGHLPEELEEVEGLDTKDLLSYSFRAVHESSNLLRAMANNAQFHGKPGLLAPDSKTFDAIGNLTFDELSNLRHRGAFSTVTHTFTGCCQQVKHYSPSIKGAETLLDQWYKGAIHCIYSQASTTRRSAGIPALIVGILSANAEDPSFPTVMEKLRSIAQEPALISQTDGSNLPQVHALNCIKDIFKSSYLSKRAEPYLTESLQLAATSLRSEVWAIRNCGLILLRSLIDCLFGTNESKSSMEAGWDGRTTRIAWHKYKDLPAVIVNLLELGQPSTTSPQGVVVTAESVFPALDIIRRAGPPEEFKDTLFDLVASYLNSRFWHVREIAARTLCSFLLKPDWIQPVRGLLSESHSSANKLHGTLLTFKFLLERLRDVMPEQLLLHRKALPEVLEEVRHANSSLHACAEARAVYFETVTIINSLDRQLQHGETDSIDLIRPEVLSRPDDGGSRAGTSSALLGSKQAQCVADFNIRQVTNGAQSLQELKIDGLVDADVNVACDTLEMILMYEAPPMGNMEISARLVALCISACMGSAESELRTLSLGVITKHLDVLLSSRRSDLVPRNAEISLLWANLQANPMNPGLADAIVESSGSLLATVVVNSEATFGDDTEQWIRSWGEMMSRAGLADNTFDNRMAAAISLRAFSRHVKLDTKHSAHLPWLLALYDALNDDDEEIREVAAMATEPILGRSVVAMEANRRLLAWLVEHYGATTSTGNELQIQVASRMMGHYPLTSRLRSDTVLGQWQPAEQQLASAMRFDDSLFVIEEQNLYIDEVREARRWRVAFQGISYNDNSSSEVLAALVEWTTSGLKTLARLAESDDGVLGWASKPDVFAICTRVVNLGAALAGSHPGVKEELQRFSDAGQKNRVHGLLLSMCEL</sequence>
<organism evidence="6 7">
    <name type="scientific">Apiospora arundinis</name>
    <dbReference type="NCBI Taxonomy" id="335852"/>
    <lineage>
        <taxon>Eukaryota</taxon>
        <taxon>Fungi</taxon>
        <taxon>Dikarya</taxon>
        <taxon>Ascomycota</taxon>
        <taxon>Pezizomycotina</taxon>
        <taxon>Sordariomycetes</taxon>
        <taxon>Xylariomycetidae</taxon>
        <taxon>Amphisphaeriales</taxon>
        <taxon>Apiosporaceae</taxon>
        <taxon>Apiospora</taxon>
    </lineage>
</organism>
<evidence type="ECO:0000259" key="5">
    <source>
        <dbReference type="Pfam" id="PF25151"/>
    </source>
</evidence>
<evidence type="ECO:0000313" key="6">
    <source>
        <dbReference type="EMBL" id="KAK8874638.1"/>
    </source>
</evidence>
<feature type="domain" description="DUF2428" evidence="3">
    <location>
        <begin position="647"/>
        <end position="885"/>
    </location>
</feature>
<keyword evidence="7" id="KW-1185">Reference proteome</keyword>
<keyword evidence="2" id="KW-0819">tRNA processing</keyword>
<dbReference type="Pfam" id="PF10350">
    <property type="entry name" value="DUF2428"/>
    <property type="match status" value="1"/>
</dbReference>
<evidence type="ECO:0000313" key="7">
    <source>
        <dbReference type="Proteomes" id="UP001390339"/>
    </source>
</evidence>
<dbReference type="Pfam" id="PF25150">
    <property type="entry name" value="TPR_Trm732"/>
    <property type="match status" value="1"/>
</dbReference>
<feature type="domain" description="tRNA (32-2'-O)-methyltransferase regulator THADA-like TPR repeats region" evidence="4">
    <location>
        <begin position="242"/>
        <end position="513"/>
    </location>
</feature>
<dbReference type="InterPro" id="IPR051954">
    <property type="entry name" value="tRNA_methyltransferase_THADA"/>
</dbReference>
<gene>
    <name evidence="6" type="ORF">PGQ11_005152</name>
</gene>
<dbReference type="Pfam" id="PF25151">
    <property type="entry name" value="TPR_Trm732_C"/>
    <property type="match status" value="1"/>
</dbReference>
<dbReference type="Proteomes" id="UP001390339">
    <property type="component" value="Unassembled WGS sequence"/>
</dbReference>
<feature type="domain" description="tRNA (32-2'-O)-methyltransferase regulator THADA-like C-terminal TPR repeats region" evidence="5">
    <location>
        <begin position="887"/>
        <end position="1037"/>
    </location>
</feature>
<reference evidence="6 7" key="1">
    <citation type="journal article" date="2024" name="IMA Fungus">
        <title>Apiospora arundinis, a panoply of carbohydrate-active enzymes and secondary metabolites.</title>
        <authorList>
            <person name="Sorensen T."/>
            <person name="Petersen C."/>
            <person name="Muurmann A.T."/>
            <person name="Christiansen J.V."/>
            <person name="Brundto M.L."/>
            <person name="Overgaard C.K."/>
            <person name="Boysen A.T."/>
            <person name="Wollenberg R.D."/>
            <person name="Larsen T.O."/>
            <person name="Sorensen J.L."/>
            <person name="Nielsen K.L."/>
            <person name="Sondergaard T.E."/>
        </authorList>
    </citation>
    <scope>NUCLEOTIDE SEQUENCE [LARGE SCALE GENOMIC DNA]</scope>
    <source>
        <strain evidence="6 7">AAU 773</strain>
    </source>
</reference>
<evidence type="ECO:0000256" key="1">
    <source>
        <dbReference type="ARBA" id="ARBA00010409"/>
    </source>
</evidence>